<gene>
    <name evidence="3" type="ORF">NEDG_01892</name>
</gene>
<dbReference type="SMART" id="SM00401">
    <property type="entry name" value="ZnF_GATA"/>
    <property type="match status" value="1"/>
</dbReference>
<dbReference type="Pfam" id="PF00320">
    <property type="entry name" value="GATA"/>
    <property type="match status" value="1"/>
</dbReference>
<keyword evidence="1" id="KW-0863">Zinc-finger</keyword>
<dbReference type="Gene3D" id="3.30.50.10">
    <property type="entry name" value="Erythroid Transcription Factor GATA-1, subunit A"/>
    <property type="match status" value="1"/>
</dbReference>
<dbReference type="VEuPathDB" id="MicrosporidiaDB:NEDG_01892"/>
<evidence type="ECO:0000259" key="2">
    <source>
        <dbReference type="PROSITE" id="PS50114"/>
    </source>
</evidence>
<dbReference type="SUPFAM" id="SSF57716">
    <property type="entry name" value="Glucocorticoid receptor-like (DNA-binding domain)"/>
    <property type="match status" value="1"/>
</dbReference>
<keyword evidence="1" id="KW-0862">Zinc</keyword>
<organism evidence="3 4">
    <name type="scientific">Nematocida displodere</name>
    <dbReference type="NCBI Taxonomy" id="1805483"/>
    <lineage>
        <taxon>Eukaryota</taxon>
        <taxon>Fungi</taxon>
        <taxon>Fungi incertae sedis</taxon>
        <taxon>Microsporidia</taxon>
        <taxon>Nematocida</taxon>
    </lineage>
</organism>
<keyword evidence="4" id="KW-1185">Reference proteome</keyword>
<keyword evidence="1" id="KW-0479">Metal-binding</keyword>
<evidence type="ECO:0000313" key="4">
    <source>
        <dbReference type="Proteomes" id="UP000185944"/>
    </source>
</evidence>
<proteinExistence type="predicted"/>
<dbReference type="Proteomes" id="UP000185944">
    <property type="component" value="Unassembled WGS sequence"/>
</dbReference>
<dbReference type="OrthoDB" id="515401at2759"/>
<dbReference type="AlphaFoldDB" id="A0A177EGX1"/>
<dbReference type="InterPro" id="IPR000679">
    <property type="entry name" value="Znf_GATA"/>
</dbReference>
<dbReference type="GO" id="GO:0043565">
    <property type="term" value="F:sequence-specific DNA binding"/>
    <property type="evidence" value="ECO:0007669"/>
    <property type="project" value="InterPro"/>
</dbReference>
<dbReference type="GeneID" id="93648242"/>
<dbReference type="EMBL" id="LTDL01000022">
    <property type="protein sequence ID" value="OAG31118.1"/>
    <property type="molecule type" value="Genomic_DNA"/>
</dbReference>
<reference evidence="3 4" key="1">
    <citation type="submission" date="2016-02" db="EMBL/GenBank/DDBJ databases">
        <title>Discovery of a natural microsporidian pathogen with a broad tissue tropism in Caenorhabditis elegans.</title>
        <authorList>
            <person name="Luallen R.J."/>
            <person name="Reinke A.W."/>
            <person name="Tong L."/>
            <person name="Botts M.R."/>
            <person name="Felix M.-A."/>
            <person name="Troemel E.R."/>
        </authorList>
    </citation>
    <scope>NUCLEOTIDE SEQUENCE [LARGE SCALE GENOMIC DNA]</scope>
    <source>
        <strain evidence="3 4">JUm2807</strain>
    </source>
</reference>
<accession>A0A177EGX1</accession>
<feature type="domain" description="GATA-type" evidence="2">
    <location>
        <begin position="140"/>
        <end position="176"/>
    </location>
</feature>
<dbReference type="RefSeq" id="XP_067544842.1">
    <property type="nucleotide sequence ID" value="XM_067689310.1"/>
</dbReference>
<dbReference type="GO" id="GO:0008270">
    <property type="term" value="F:zinc ion binding"/>
    <property type="evidence" value="ECO:0007669"/>
    <property type="project" value="UniProtKB-KW"/>
</dbReference>
<sequence>MKTCSAINSKDHQSVIVLSIFIDFEPGPIMTHPFLFSHLNDNNSEMINDANEYIVAFPLETLDTETFEPVAYEEAGPAWPSTEVVVAGNYHIHYACEPTSPRMMVLHMHGDRSTECTSVCKTIGNCTSDSPGAQYRRRPKETPFVCFQCGTQSTPLWRRVDSFVACNACGLYSKSHDGNHRPERLFKEKAPGPEE</sequence>
<protein>
    <recommendedName>
        <fullName evidence="2">GATA-type domain-containing protein</fullName>
    </recommendedName>
</protein>
<dbReference type="GO" id="GO:0006355">
    <property type="term" value="P:regulation of DNA-templated transcription"/>
    <property type="evidence" value="ECO:0007669"/>
    <property type="project" value="InterPro"/>
</dbReference>
<dbReference type="STRING" id="1805483.A0A177EGX1"/>
<dbReference type="InterPro" id="IPR013088">
    <property type="entry name" value="Znf_NHR/GATA"/>
</dbReference>
<evidence type="ECO:0000313" key="3">
    <source>
        <dbReference type="EMBL" id="OAG31118.1"/>
    </source>
</evidence>
<evidence type="ECO:0000256" key="1">
    <source>
        <dbReference type="PROSITE-ProRule" id="PRU00094"/>
    </source>
</evidence>
<dbReference type="CDD" id="cd00202">
    <property type="entry name" value="ZnF_GATA"/>
    <property type="match status" value="1"/>
</dbReference>
<name>A0A177EGX1_9MICR</name>
<comment type="caution">
    <text evidence="3">The sequence shown here is derived from an EMBL/GenBank/DDBJ whole genome shotgun (WGS) entry which is preliminary data.</text>
</comment>
<dbReference type="PROSITE" id="PS50114">
    <property type="entry name" value="GATA_ZN_FINGER_2"/>
    <property type="match status" value="1"/>
</dbReference>